<proteinExistence type="predicted"/>
<keyword evidence="4" id="KW-1185">Reference proteome</keyword>
<reference evidence="3 4" key="1">
    <citation type="submission" date="2023-11" db="EMBL/GenBank/DDBJ databases">
        <authorList>
            <person name="Hedman E."/>
            <person name="Englund M."/>
            <person name="Stromberg M."/>
            <person name="Nyberg Akerstrom W."/>
            <person name="Nylinder S."/>
            <person name="Jareborg N."/>
            <person name="Kallberg Y."/>
            <person name="Kronander E."/>
        </authorList>
    </citation>
    <scope>NUCLEOTIDE SEQUENCE [LARGE SCALE GENOMIC DNA]</scope>
</reference>
<dbReference type="SMART" id="SM00355">
    <property type="entry name" value="ZnF_C2H2"/>
    <property type="match status" value="3"/>
</dbReference>
<gene>
    <name evidence="3" type="ORF">PARMNEM_LOCUS13283</name>
</gene>
<comment type="caution">
    <text evidence="3">The sequence shown here is derived from an EMBL/GenBank/DDBJ whole genome shotgun (WGS) entry which is preliminary data.</text>
</comment>
<evidence type="ECO:0000259" key="2">
    <source>
        <dbReference type="SMART" id="SM00355"/>
    </source>
</evidence>
<evidence type="ECO:0000313" key="3">
    <source>
        <dbReference type="EMBL" id="CAK1593517.1"/>
    </source>
</evidence>
<feature type="domain" description="C2H2-type" evidence="2">
    <location>
        <begin position="327"/>
        <end position="350"/>
    </location>
</feature>
<evidence type="ECO:0000256" key="1">
    <source>
        <dbReference type="SAM" id="MobiDB-lite"/>
    </source>
</evidence>
<dbReference type="AlphaFoldDB" id="A0AAV1LGZ7"/>
<dbReference type="Proteomes" id="UP001314205">
    <property type="component" value="Unassembled WGS sequence"/>
</dbReference>
<dbReference type="InterPro" id="IPR013087">
    <property type="entry name" value="Znf_C2H2_type"/>
</dbReference>
<dbReference type="Gene3D" id="3.30.160.60">
    <property type="entry name" value="Classic Zinc Finger"/>
    <property type="match status" value="1"/>
</dbReference>
<accession>A0AAV1LGZ7</accession>
<feature type="region of interest" description="Disordered" evidence="1">
    <location>
        <begin position="202"/>
        <end position="223"/>
    </location>
</feature>
<organism evidence="3 4">
    <name type="scientific">Parnassius mnemosyne</name>
    <name type="common">clouded apollo</name>
    <dbReference type="NCBI Taxonomy" id="213953"/>
    <lineage>
        <taxon>Eukaryota</taxon>
        <taxon>Metazoa</taxon>
        <taxon>Ecdysozoa</taxon>
        <taxon>Arthropoda</taxon>
        <taxon>Hexapoda</taxon>
        <taxon>Insecta</taxon>
        <taxon>Pterygota</taxon>
        <taxon>Neoptera</taxon>
        <taxon>Endopterygota</taxon>
        <taxon>Lepidoptera</taxon>
        <taxon>Glossata</taxon>
        <taxon>Ditrysia</taxon>
        <taxon>Papilionoidea</taxon>
        <taxon>Papilionidae</taxon>
        <taxon>Parnassiinae</taxon>
        <taxon>Parnassini</taxon>
        <taxon>Parnassius</taxon>
        <taxon>Driopa</taxon>
    </lineage>
</organism>
<name>A0AAV1LGZ7_9NEOP</name>
<sequence length="355" mass="38295">MSDEEHEETSNSHLLSTEFKDGQLQIVEVNPYEKVHKLENVEEHVLAEGSENSGDGDLKYMQVLDSGKGMMVDLLNLTLVRCEDGQESYQLVTNVDSSSSNEVDATVACVLQASDDADDQESQETYVMVDGTQGPLVFLQQAPLKKPQPLKPAPSAAEILEKAKALQKAKNQVLTAVSSVSSVSLVSSASSTSTVSSVSSVSSVSLSGRGRGRRRRGELPPPHEMLASPNFKLFLYSCKFCDFRCNAIKELTAHKAAEHGGGGGGGGRGRGGWRATSITLQCARCPFRGCTHSQLMRHVQENHMVENQESTNKVFLNSAEVEAADVLVCGACGFESSSRIDFKKHIEDEHGATAC</sequence>
<feature type="domain" description="C2H2-type" evidence="2">
    <location>
        <begin position="280"/>
        <end position="303"/>
    </location>
</feature>
<dbReference type="EMBL" id="CAVLGL010000088">
    <property type="protein sequence ID" value="CAK1593517.1"/>
    <property type="molecule type" value="Genomic_DNA"/>
</dbReference>
<evidence type="ECO:0000313" key="4">
    <source>
        <dbReference type="Proteomes" id="UP001314205"/>
    </source>
</evidence>
<protein>
    <recommendedName>
        <fullName evidence="2">C2H2-type domain-containing protein</fullName>
    </recommendedName>
</protein>
<feature type="domain" description="C2H2-type" evidence="2">
    <location>
        <begin position="236"/>
        <end position="259"/>
    </location>
</feature>